<sequence>MNDNANSNIKQILNSFDNLVTILENPNWAKSVKTEEIKTAFKLGCFIEKTMAYFVSRNNSSEFINMLNKWWNTKTRSKVYSVFFFQFACDQLLIKFFKCENIAEATLDITIRVYTSIFPRARLQKVLNSLILLSSSYETITEFAKDNMTVIEAKEFEYHLKLTNWSNLLISGQQNYVSAEIENSLSLYKVESALYLLIGILSLNNISDSNEELVQSIILEKILQKMLDRSVLSKHFWLTLFKQIELDCICNACNNFKEFFISLFNFIIYIGSMMVKDDIIWKSDTTVSLCPEISYHDLLAFIRNISNSPTLKESVIEKLNEATQYTDSCIWDEIKQEL</sequence>
<proteinExistence type="predicted"/>
<accession>A0AAV8WLK6</accession>
<protein>
    <submittedName>
        <fullName evidence="1">Uncharacterized protein</fullName>
    </submittedName>
</protein>
<evidence type="ECO:0000313" key="2">
    <source>
        <dbReference type="Proteomes" id="UP001162156"/>
    </source>
</evidence>
<dbReference type="AlphaFoldDB" id="A0AAV8WLK6"/>
<evidence type="ECO:0000313" key="1">
    <source>
        <dbReference type="EMBL" id="KAJ8927111.1"/>
    </source>
</evidence>
<comment type="caution">
    <text evidence="1">The sequence shown here is derived from an EMBL/GenBank/DDBJ whole genome shotgun (WGS) entry which is preliminary data.</text>
</comment>
<dbReference type="Proteomes" id="UP001162156">
    <property type="component" value="Unassembled WGS sequence"/>
</dbReference>
<gene>
    <name evidence="1" type="ORF">NQ314_020384</name>
</gene>
<keyword evidence="2" id="KW-1185">Reference proteome</keyword>
<name>A0AAV8WLK6_9CUCU</name>
<organism evidence="1 2">
    <name type="scientific">Rhamnusium bicolor</name>
    <dbReference type="NCBI Taxonomy" id="1586634"/>
    <lineage>
        <taxon>Eukaryota</taxon>
        <taxon>Metazoa</taxon>
        <taxon>Ecdysozoa</taxon>
        <taxon>Arthropoda</taxon>
        <taxon>Hexapoda</taxon>
        <taxon>Insecta</taxon>
        <taxon>Pterygota</taxon>
        <taxon>Neoptera</taxon>
        <taxon>Endopterygota</taxon>
        <taxon>Coleoptera</taxon>
        <taxon>Polyphaga</taxon>
        <taxon>Cucujiformia</taxon>
        <taxon>Chrysomeloidea</taxon>
        <taxon>Cerambycidae</taxon>
        <taxon>Lepturinae</taxon>
        <taxon>Rhagiini</taxon>
        <taxon>Rhamnusium</taxon>
    </lineage>
</organism>
<reference evidence="1" key="1">
    <citation type="journal article" date="2023" name="Insect Mol. Biol.">
        <title>Genome sequencing provides insights into the evolution of gene families encoding plant cell wall-degrading enzymes in longhorned beetles.</title>
        <authorList>
            <person name="Shin N.R."/>
            <person name="Okamura Y."/>
            <person name="Kirsch R."/>
            <person name="Pauchet Y."/>
        </authorList>
    </citation>
    <scope>NUCLEOTIDE SEQUENCE</scope>
    <source>
        <strain evidence="1">RBIC_L_NR</strain>
    </source>
</reference>
<dbReference type="EMBL" id="JANEYF010005719">
    <property type="protein sequence ID" value="KAJ8927111.1"/>
    <property type="molecule type" value="Genomic_DNA"/>
</dbReference>